<evidence type="ECO:0000313" key="4">
    <source>
        <dbReference type="Proteomes" id="UP000799777"/>
    </source>
</evidence>
<keyword evidence="4" id="KW-1185">Reference proteome</keyword>
<feature type="compositionally biased region" description="Polar residues" evidence="1">
    <location>
        <begin position="332"/>
        <end position="343"/>
    </location>
</feature>
<dbReference type="PANTHER" id="PTHR39596">
    <property type="match status" value="1"/>
</dbReference>
<evidence type="ECO:0000256" key="1">
    <source>
        <dbReference type="SAM" id="MobiDB-lite"/>
    </source>
</evidence>
<gene>
    <name evidence="3" type="ORF">EK21DRAFT_89015</name>
</gene>
<feature type="domain" description="Heterokaryon incompatibility" evidence="2">
    <location>
        <begin position="147"/>
        <end position="277"/>
    </location>
</feature>
<dbReference type="EMBL" id="ML978191">
    <property type="protein sequence ID" value="KAF2030321.1"/>
    <property type="molecule type" value="Genomic_DNA"/>
</dbReference>
<sequence>MPKEPEPDRTCHEEVVLYTSLIERPHMLEMSRMIRPSFRKIPVYHSNYVVTKSTFSHLATLERSPHRLADQTSCSKHVACIAYNTNAADYTTRHVNKDCTCSHVSTPYSKLVEVIGGGGIPILSIEGGPEDATYTLRVHSRSFNSKYVAISHVWADGLGNPKANSLLSCQIQRLKTNLQALQKVFGREYDHVLFWMDTLCIPVGSEEKFLRLVQIDKIASIYKGAFTSLPLDAELMATVLETDSLISNSSSSRRLKVESRARIACSVWTSRSWTFQEGELPPTITIQYLQDALVLGRFSAKDGGYTEYFTSEMQSQSNNPIMPNPEDPAEDSPSTPDVRTVSLTPHNENASTWLFKGTSLQPSSKKTTNLLPFGMNWLGDPPPCQKMFPS</sequence>
<dbReference type="OrthoDB" id="2426273at2759"/>
<dbReference type="AlphaFoldDB" id="A0A9P4HBZ7"/>
<proteinExistence type="predicted"/>
<evidence type="ECO:0000313" key="3">
    <source>
        <dbReference type="EMBL" id="KAF2030321.1"/>
    </source>
</evidence>
<dbReference type="Pfam" id="PF06985">
    <property type="entry name" value="HET"/>
    <property type="match status" value="1"/>
</dbReference>
<protein>
    <recommendedName>
        <fullName evidence="2">Heterokaryon incompatibility domain-containing protein</fullName>
    </recommendedName>
</protein>
<name>A0A9P4HBZ7_9PLEO</name>
<feature type="compositionally biased region" description="Polar residues" evidence="1">
    <location>
        <begin position="312"/>
        <end position="321"/>
    </location>
</feature>
<feature type="region of interest" description="Disordered" evidence="1">
    <location>
        <begin position="312"/>
        <end position="343"/>
    </location>
</feature>
<reference evidence="3" key="1">
    <citation type="journal article" date="2020" name="Stud. Mycol.">
        <title>101 Dothideomycetes genomes: a test case for predicting lifestyles and emergence of pathogens.</title>
        <authorList>
            <person name="Haridas S."/>
            <person name="Albert R."/>
            <person name="Binder M."/>
            <person name="Bloem J."/>
            <person name="Labutti K."/>
            <person name="Salamov A."/>
            <person name="Andreopoulos B."/>
            <person name="Baker S."/>
            <person name="Barry K."/>
            <person name="Bills G."/>
            <person name="Bluhm B."/>
            <person name="Cannon C."/>
            <person name="Castanera R."/>
            <person name="Culley D."/>
            <person name="Daum C."/>
            <person name="Ezra D."/>
            <person name="Gonzalez J."/>
            <person name="Henrissat B."/>
            <person name="Kuo A."/>
            <person name="Liang C."/>
            <person name="Lipzen A."/>
            <person name="Lutzoni F."/>
            <person name="Magnuson J."/>
            <person name="Mondo S."/>
            <person name="Nolan M."/>
            <person name="Ohm R."/>
            <person name="Pangilinan J."/>
            <person name="Park H.-J."/>
            <person name="Ramirez L."/>
            <person name="Alfaro M."/>
            <person name="Sun H."/>
            <person name="Tritt A."/>
            <person name="Yoshinaga Y."/>
            <person name="Zwiers L.-H."/>
            <person name="Turgeon B."/>
            <person name="Goodwin S."/>
            <person name="Spatafora J."/>
            <person name="Crous P."/>
            <person name="Grigoriev I."/>
        </authorList>
    </citation>
    <scope>NUCLEOTIDE SEQUENCE</scope>
    <source>
        <strain evidence="3">CBS 110217</strain>
    </source>
</reference>
<evidence type="ECO:0000259" key="2">
    <source>
        <dbReference type="Pfam" id="PF06985"/>
    </source>
</evidence>
<accession>A0A9P4HBZ7</accession>
<comment type="caution">
    <text evidence="3">The sequence shown here is derived from an EMBL/GenBank/DDBJ whole genome shotgun (WGS) entry which is preliminary data.</text>
</comment>
<organism evidence="3 4">
    <name type="scientific">Setomelanomma holmii</name>
    <dbReference type="NCBI Taxonomy" id="210430"/>
    <lineage>
        <taxon>Eukaryota</taxon>
        <taxon>Fungi</taxon>
        <taxon>Dikarya</taxon>
        <taxon>Ascomycota</taxon>
        <taxon>Pezizomycotina</taxon>
        <taxon>Dothideomycetes</taxon>
        <taxon>Pleosporomycetidae</taxon>
        <taxon>Pleosporales</taxon>
        <taxon>Pleosporineae</taxon>
        <taxon>Phaeosphaeriaceae</taxon>
        <taxon>Setomelanomma</taxon>
    </lineage>
</organism>
<dbReference type="InterPro" id="IPR010730">
    <property type="entry name" value="HET"/>
</dbReference>
<dbReference type="Proteomes" id="UP000799777">
    <property type="component" value="Unassembled WGS sequence"/>
</dbReference>
<dbReference type="PANTHER" id="PTHR39596:SF2">
    <property type="entry name" value="HET DOMAIN PROTEIN (AFU_ORTHOLOGUE AFUA_1G17550)-RELATED"/>
    <property type="match status" value="1"/>
</dbReference>